<evidence type="ECO:0000313" key="2">
    <source>
        <dbReference type="Proteomes" id="UP001595719"/>
    </source>
</evidence>
<comment type="caution">
    <text evidence="1">The sequence shown here is derived from an EMBL/GenBank/DDBJ whole genome shotgun (WGS) entry which is preliminary data.</text>
</comment>
<accession>A0ABV8WAB3</accession>
<evidence type="ECO:0000313" key="1">
    <source>
        <dbReference type="EMBL" id="MFC4391978.1"/>
    </source>
</evidence>
<name>A0ABV8WAB3_9FLAO</name>
<reference evidence="2" key="1">
    <citation type="journal article" date="2019" name="Int. J. Syst. Evol. Microbiol.">
        <title>The Global Catalogue of Microorganisms (GCM) 10K type strain sequencing project: providing services to taxonomists for standard genome sequencing and annotation.</title>
        <authorList>
            <consortium name="The Broad Institute Genomics Platform"/>
            <consortium name="The Broad Institute Genome Sequencing Center for Infectious Disease"/>
            <person name="Wu L."/>
            <person name="Ma J."/>
        </authorList>
    </citation>
    <scope>NUCLEOTIDE SEQUENCE [LARGE SCALE GENOMIC DNA]</scope>
    <source>
        <strain evidence="2">CGMCC 1.15345</strain>
    </source>
</reference>
<dbReference type="RefSeq" id="WP_179006626.1">
    <property type="nucleotide sequence ID" value="NZ_JBHSCO010000004.1"/>
</dbReference>
<dbReference type="EMBL" id="JBHSCO010000004">
    <property type="protein sequence ID" value="MFC4391978.1"/>
    <property type="molecule type" value="Genomic_DNA"/>
</dbReference>
<protein>
    <submittedName>
        <fullName evidence="1">Uncharacterized protein</fullName>
    </submittedName>
</protein>
<gene>
    <name evidence="1" type="ORF">ACFOY0_13340</name>
</gene>
<proteinExistence type="predicted"/>
<keyword evidence="2" id="KW-1185">Reference proteome</keyword>
<dbReference type="Proteomes" id="UP001595719">
    <property type="component" value="Unassembled WGS sequence"/>
</dbReference>
<organism evidence="1 2">
    <name type="scientific">Flavobacterium quisquiliarum</name>
    <dbReference type="NCBI Taxonomy" id="1834436"/>
    <lineage>
        <taxon>Bacteria</taxon>
        <taxon>Pseudomonadati</taxon>
        <taxon>Bacteroidota</taxon>
        <taxon>Flavobacteriia</taxon>
        <taxon>Flavobacteriales</taxon>
        <taxon>Flavobacteriaceae</taxon>
        <taxon>Flavobacterium</taxon>
    </lineage>
</organism>
<sequence length="57" mass="6411">MELIEKNLSEDSAGNLWIMTIRAKTAIQANVQVLPTVEKIISKYKNQQKGIIPKISN</sequence>